<dbReference type="Gene3D" id="2.40.110.10">
    <property type="entry name" value="Butyryl-CoA Dehydrogenase, subunit A, domain 2"/>
    <property type="match status" value="1"/>
</dbReference>
<gene>
    <name evidence="10" type="ORF">D9753_06815</name>
</gene>
<protein>
    <submittedName>
        <fullName evidence="10">Acyl-CoA dehydrogenase family protein</fullName>
    </submittedName>
</protein>
<evidence type="ECO:0000256" key="4">
    <source>
        <dbReference type="ARBA" id="ARBA00022827"/>
    </source>
</evidence>
<evidence type="ECO:0000256" key="6">
    <source>
        <dbReference type="SAM" id="MobiDB-lite"/>
    </source>
</evidence>
<dbReference type="GO" id="GO:0003995">
    <property type="term" value="F:acyl-CoA dehydrogenase activity"/>
    <property type="evidence" value="ECO:0007669"/>
    <property type="project" value="TreeGrafter"/>
</dbReference>
<feature type="domain" description="Acyl-CoA dehydrogenase/oxidase C-terminal" evidence="7">
    <location>
        <begin position="248"/>
        <end position="378"/>
    </location>
</feature>
<dbReference type="Pfam" id="PF00441">
    <property type="entry name" value="Acyl-CoA_dh_1"/>
    <property type="match status" value="1"/>
</dbReference>
<dbReference type="InterPro" id="IPR036250">
    <property type="entry name" value="AcylCo_DH-like_C"/>
</dbReference>
<feature type="region of interest" description="Disordered" evidence="6">
    <location>
        <begin position="1"/>
        <end position="31"/>
    </location>
</feature>
<organism evidence="10 11">
    <name type="scientific">Streptomyces dangxiongensis</name>
    <dbReference type="NCBI Taxonomy" id="1442032"/>
    <lineage>
        <taxon>Bacteria</taxon>
        <taxon>Bacillati</taxon>
        <taxon>Actinomycetota</taxon>
        <taxon>Actinomycetes</taxon>
        <taxon>Kitasatosporales</taxon>
        <taxon>Streptomycetaceae</taxon>
        <taxon>Streptomyces</taxon>
    </lineage>
</organism>
<dbReference type="SUPFAM" id="SSF47203">
    <property type="entry name" value="Acyl-CoA dehydrogenase C-terminal domain-like"/>
    <property type="match status" value="1"/>
</dbReference>
<keyword evidence="11" id="KW-1185">Reference proteome</keyword>
<evidence type="ECO:0000256" key="2">
    <source>
        <dbReference type="ARBA" id="ARBA00009347"/>
    </source>
</evidence>
<dbReference type="Pfam" id="PF02770">
    <property type="entry name" value="Acyl-CoA_dh_M"/>
    <property type="match status" value="1"/>
</dbReference>
<dbReference type="InterPro" id="IPR009100">
    <property type="entry name" value="AcylCoA_DH/oxidase_NM_dom_sf"/>
</dbReference>
<dbReference type="EMBL" id="CP033073">
    <property type="protein sequence ID" value="AYN38680.1"/>
    <property type="molecule type" value="Genomic_DNA"/>
</dbReference>
<keyword evidence="3 5" id="KW-0285">Flavoprotein</keyword>
<evidence type="ECO:0000259" key="8">
    <source>
        <dbReference type="Pfam" id="PF02770"/>
    </source>
</evidence>
<evidence type="ECO:0000313" key="10">
    <source>
        <dbReference type="EMBL" id="AYN38680.1"/>
    </source>
</evidence>
<dbReference type="RefSeq" id="WP_121786184.1">
    <property type="nucleotide sequence ID" value="NZ_CP033073.1"/>
</dbReference>
<keyword evidence="5" id="KW-0560">Oxidoreductase</keyword>
<dbReference type="Gene3D" id="1.10.540.10">
    <property type="entry name" value="Acyl-CoA dehydrogenase/oxidase, N-terminal domain"/>
    <property type="match status" value="1"/>
</dbReference>
<dbReference type="CDD" id="cd00567">
    <property type="entry name" value="ACAD"/>
    <property type="match status" value="1"/>
</dbReference>
<dbReference type="InterPro" id="IPR009075">
    <property type="entry name" value="AcylCo_DH/oxidase_C"/>
</dbReference>
<dbReference type="InterPro" id="IPR037069">
    <property type="entry name" value="AcylCoA_DH/ox_N_sf"/>
</dbReference>
<name>A0A3G2J8S3_9ACTN</name>
<dbReference type="AlphaFoldDB" id="A0A3G2J8S3"/>
<feature type="domain" description="Acyl-CoA dehydrogenase/oxidase N-terminal" evidence="9">
    <location>
        <begin position="10"/>
        <end position="120"/>
    </location>
</feature>
<evidence type="ECO:0000259" key="9">
    <source>
        <dbReference type="Pfam" id="PF02771"/>
    </source>
</evidence>
<reference evidence="10 11" key="1">
    <citation type="submission" date="2018-10" db="EMBL/GenBank/DDBJ databases">
        <title>The genome of Streptomyces dangxiongensis Z022.</title>
        <authorList>
            <person name="Zhang B."/>
        </authorList>
    </citation>
    <scope>NUCLEOTIDE SEQUENCE [LARGE SCALE GENOMIC DNA]</scope>
    <source>
        <strain evidence="10 11">Z022</strain>
    </source>
</reference>
<evidence type="ECO:0000256" key="3">
    <source>
        <dbReference type="ARBA" id="ARBA00022630"/>
    </source>
</evidence>
<dbReference type="Proteomes" id="UP000268329">
    <property type="component" value="Chromosome"/>
</dbReference>
<dbReference type="KEGG" id="sdd:D9753_06815"/>
<keyword evidence="4 5" id="KW-0274">FAD</keyword>
<feature type="compositionally biased region" description="Basic and acidic residues" evidence="6">
    <location>
        <begin position="11"/>
        <end position="31"/>
    </location>
</feature>
<evidence type="ECO:0000256" key="1">
    <source>
        <dbReference type="ARBA" id="ARBA00001974"/>
    </source>
</evidence>
<dbReference type="Pfam" id="PF02771">
    <property type="entry name" value="Acyl-CoA_dh_N"/>
    <property type="match status" value="1"/>
</dbReference>
<dbReference type="Gene3D" id="1.20.140.10">
    <property type="entry name" value="Butyryl-CoA Dehydrogenase, subunit A, domain 3"/>
    <property type="match status" value="1"/>
</dbReference>
<dbReference type="InterPro" id="IPR006091">
    <property type="entry name" value="Acyl-CoA_Oxase/DH_mid-dom"/>
</dbReference>
<accession>A0A3G2J8S3</accession>
<dbReference type="SUPFAM" id="SSF56645">
    <property type="entry name" value="Acyl-CoA dehydrogenase NM domain-like"/>
    <property type="match status" value="1"/>
</dbReference>
<dbReference type="InterPro" id="IPR013786">
    <property type="entry name" value="AcylCoA_DH/ox_N"/>
</dbReference>
<feature type="domain" description="Acyl-CoA oxidase/dehydrogenase middle" evidence="8">
    <location>
        <begin position="132"/>
        <end position="215"/>
    </location>
</feature>
<evidence type="ECO:0000256" key="5">
    <source>
        <dbReference type="RuleBase" id="RU362125"/>
    </source>
</evidence>
<dbReference type="OrthoDB" id="3690870at2"/>
<dbReference type="InterPro" id="IPR046373">
    <property type="entry name" value="Acyl-CoA_Oxase/DH_mid-dom_sf"/>
</dbReference>
<dbReference type="GO" id="GO:0050660">
    <property type="term" value="F:flavin adenine dinucleotide binding"/>
    <property type="evidence" value="ECO:0007669"/>
    <property type="project" value="InterPro"/>
</dbReference>
<evidence type="ECO:0000313" key="11">
    <source>
        <dbReference type="Proteomes" id="UP000268329"/>
    </source>
</evidence>
<sequence length="384" mass="40091">MEMPHSPTGDWARERARRVAEPTAADRDRERRWDPRLFAELAAAGHGPGLIGPLVPRDLGGGGLSATQTVALLAGLGEGARDPGLALSVGVHAVLATVPLRAFGSPRQRQRYLPRMASGEWIGALSLQQTQGASVAPAVTARPAAEGSRGWVLTGELDLVAGAPVAHHFLVIAAHDDGGRTAFVVDRATPGLRVGEAGPAAMATCPWGRLVLDDCAVPDTAVLGTVGGAAGEAEPLLAVLDWVFSSAPWLGLIRALTRDAVEGARERRLFGRPLHHDQSVRFTLADLAARCELAEGMLYRAAEQFDSGARPSHRDAAAARLFVADAVRTVTDAAARLSGPLGLDSGHLIGRAHRDALFFAGTGGGTEVLRPVIAASLLDLGRPC</sequence>
<proteinExistence type="inferred from homology"/>
<dbReference type="PANTHER" id="PTHR43884">
    <property type="entry name" value="ACYL-COA DEHYDROGENASE"/>
    <property type="match status" value="1"/>
</dbReference>
<dbReference type="PANTHER" id="PTHR43884:SF12">
    <property type="entry name" value="ISOVALERYL-COA DEHYDROGENASE, MITOCHONDRIAL-RELATED"/>
    <property type="match status" value="1"/>
</dbReference>
<comment type="similarity">
    <text evidence="2 5">Belongs to the acyl-CoA dehydrogenase family.</text>
</comment>
<comment type="cofactor">
    <cofactor evidence="1 5">
        <name>FAD</name>
        <dbReference type="ChEBI" id="CHEBI:57692"/>
    </cofactor>
</comment>
<evidence type="ECO:0000259" key="7">
    <source>
        <dbReference type="Pfam" id="PF00441"/>
    </source>
</evidence>